<sequence>MDKNTIPWVEKYRPNVFENIILDDNNRELFKNILDTNNFPNLLLHGPPGIGKTTTIINLINKYKKQNNEESKTLVIHLNASDERGIDIIRNTIYNFVVSDNLFSKGTKFVILDEVDYMTRIAQQALKCLMQEYNKDVKYCLICNYISKIDNSLKYEFVKVRFNKLGENDIFDYLNKINKEEKMNITKKTIYNIIHSYDSDIRSMINFMQSNINNKIHILDDNVYEKLYNTNTTESLHVFNKSLNTIETKYKLNKRLIIKNYITYILNKKLEILSYELIKEIEYIIHNLENEDLCISYVYYCLNGN</sequence>
<organism evidence="1 2">
    <name type="scientific">Phaeocystis globosa virus PgV-16T</name>
    <dbReference type="NCBI Taxonomy" id="3071227"/>
    <lineage>
        <taxon>Viruses</taxon>
        <taxon>Varidnaviria</taxon>
        <taxon>Bamfordvirae</taxon>
        <taxon>Nucleocytoviricota</taxon>
        <taxon>Megaviricetes</taxon>
        <taxon>Imitervirales</taxon>
        <taxon>Mesomimiviridae</taxon>
        <taxon>Tethysvirus</taxon>
        <taxon>Tethysvirus hollandense</taxon>
    </lineage>
</organism>
<dbReference type="Proteomes" id="UP000204225">
    <property type="component" value="Segment"/>
</dbReference>
<reference evidence="1 2" key="1">
    <citation type="journal article" date="2013" name="Proc. Natl. Acad. Sci. U.S.A.">
        <title>Genome of Phaeocystis globosa virus PgV-16T highlights the common ancestry of the largest known DNA viruses infecting eukaryotes.</title>
        <authorList>
            <person name="Santini S."/>
            <person name="Jeudy S."/>
            <person name="Bartoli J."/>
            <person name="Poirot O."/>
            <person name="Lescot M."/>
            <person name="Abergel C."/>
            <person name="Barbe V."/>
            <person name="Wommack K.E."/>
            <person name="Noordeloos A.A."/>
            <person name="Brussaard C.P."/>
            <person name="Claverie J.M."/>
        </authorList>
    </citation>
    <scope>NUCLEOTIDE SEQUENCE [LARGE SCALE GENOMIC DNA]</scope>
    <source>
        <strain evidence="1 2">16T</strain>
    </source>
</reference>
<name>A0AC59EWX0_9VIRU</name>
<accession>A0AC59EWX0</accession>
<evidence type="ECO:0000313" key="1">
    <source>
        <dbReference type="EMBL" id="AGM15359.1"/>
    </source>
</evidence>
<protein>
    <submittedName>
        <fullName evidence="1">Replication factor C small subunit</fullName>
    </submittedName>
</protein>
<evidence type="ECO:0000313" key="2">
    <source>
        <dbReference type="Proteomes" id="UP000204225"/>
    </source>
</evidence>
<dbReference type="EMBL" id="KC662249">
    <property type="protein sequence ID" value="AGM15359.1"/>
    <property type="molecule type" value="Genomic_DNA"/>
</dbReference>
<keyword evidence="2" id="KW-1185">Reference proteome</keyword>
<proteinExistence type="predicted"/>
<gene>
    <name evidence="1" type="ORF">PGCG_00047</name>
</gene>